<organism evidence="3 4">
    <name type="scientific">Streptomyces ruber</name>
    <dbReference type="NCBI Taxonomy" id="83378"/>
    <lineage>
        <taxon>Bacteria</taxon>
        <taxon>Bacillati</taxon>
        <taxon>Actinomycetota</taxon>
        <taxon>Actinomycetes</taxon>
        <taxon>Kitasatosporales</taxon>
        <taxon>Streptomycetaceae</taxon>
        <taxon>Streptomyces</taxon>
    </lineage>
</organism>
<dbReference type="InterPro" id="IPR011990">
    <property type="entry name" value="TPR-like_helical_dom_sf"/>
</dbReference>
<gene>
    <name evidence="3" type="ORF">GCM10010145_60030</name>
</gene>
<reference evidence="3" key="2">
    <citation type="submission" date="2020-09" db="EMBL/GenBank/DDBJ databases">
        <authorList>
            <person name="Sun Q."/>
            <person name="Ohkuma M."/>
        </authorList>
    </citation>
    <scope>NUCLEOTIDE SEQUENCE</scope>
    <source>
        <strain evidence="3">JCM 3131</strain>
    </source>
</reference>
<proteinExistence type="predicted"/>
<dbReference type="AlphaFoldDB" id="A0A918BP36"/>
<dbReference type="SUPFAM" id="SSF48452">
    <property type="entry name" value="TPR-like"/>
    <property type="match status" value="1"/>
</dbReference>
<reference evidence="3" key="1">
    <citation type="journal article" date="2014" name="Int. J. Syst. Evol. Microbiol.">
        <title>Complete genome sequence of Corynebacterium casei LMG S-19264T (=DSM 44701T), isolated from a smear-ripened cheese.</title>
        <authorList>
            <consortium name="US DOE Joint Genome Institute (JGI-PGF)"/>
            <person name="Walter F."/>
            <person name="Albersmeier A."/>
            <person name="Kalinowski J."/>
            <person name="Ruckert C."/>
        </authorList>
    </citation>
    <scope>NUCLEOTIDE SEQUENCE</scope>
    <source>
        <strain evidence="3">JCM 3131</strain>
    </source>
</reference>
<dbReference type="GO" id="GO:0000160">
    <property type="term" value="P:phosphorelay signal transduction system"/>
    <property type="evidence" value="ECO:0007669"/>
    <property type="project" value="UniProtKB-KW"/>
</dbReference>
<keyword evidence="4" id="KW-1185">Reference proteome</keyword>
<dbReference type="InterPro" id="IPR005158">
    <property type="entry name" value="BTAD"/>
</dbReference>
<dbReference type="EMBL" id="BMQK01000019">
    <property type="protein sequence ID" value="GGQ82298.1"/>
    <property type="molecule type" value="Genomic_DNA"/>
</dbReference>
<feature type="domain" description="Bacterial transcriptional activator" evidence="2">
    <location>
        <begin position="19"/>
        <end position="54"/>
    </location>
</feature>
<comment type="caution">
    <text evidence="3">The sequence shown here is derived from an EMBL/GenBank/DDBJ whole genome shotgun (WGS) entry which is preliminary data.</text>
</comment>
<accession>A0A918BP36</accession>
<evidence type="ECO:0000313" key="3">
    <source>
        <dbReference type="EMBL" id="GGQ82298.1"/>
    </source>
</evidence>
<protein>
    <recommendedName>
        <fullName evidence="2">Bacterial transcriptional activator domain-containing protein</fullName>
    </recommendedName>
</protein>
<dbReference type="Pfam" id="PF03704">
    <property type="entry name" value="BTAD"/>
    <property type="match status" value="1"/>
</dbReference>
<evidence type="ECO:0000256" key="1">
    <source>
        <dbReference type="ARBA" id="ARBA00023012"/>
    </source>
</evidence>
<evidence type="ECO:0000313" key="4">
    <source>
        <dbReference type="Proteomes" id="UP000620156"/>
    </source>
</evidence>
<name>A0A918BP36_9ACTN</name>
<dbReference type="Gene3D" id="1.25.40.10">
    <property type="entry name" value="Tetratricopeptide repeat domain"/>
    <property type="match status" value="1"/>
</dbReference>
<keyword evidence="1" id="KW-0902">Two-component regulatory system</keyword>
<evidence type="ECO:0000259" key="2">
    <source>
        <dbReference type="Pfam" id="PF03704"/>
    </source>
</evidence>
<sequence>MTEAGCTLPVPAGRLAPETFVHQAERGRAARVAGDPSAAAEALCAALELWRGRLRE</sequence>
<dbReference type="Proteomes" id="UP000620156">
    <property type="component" value="Unassembled WGS sequence"/>
</dbReference>